<evidence type="ECO:0000256" key="1">
    <source>
        <dbReference type="SAM" id="MobiDB-lite"/>
    </source>
</evidence>
<evidence type="ECO:0000313" key="2">
    <source>
        <dbReference type="EMBL" id="EOQ58585.1"/>
    </source>
</evidence>
<dbReference type="Proteomes" id="UP000014060">
    <property type="component" value="Unassembled WGS sequence"/>
</dbReference>
<dbReference type="RefSeq" id="WP_015670398.1">
    <property type="nucleotide sequence ID" value="NZ_KB976009.1"/>
</dbReference>
<dbReference type="NCBIfam" id="TIGR03720">
    <property type="entry name" value="exospor_lead"/>
    <property type="match status" value="1"/>
</dbReference>
<dbReference type="EMBL" id="AHCJ01000072">
    <property type="protein sequence ID" value="EOQ58585.1"/>
    <property type="molecule type" value="Genomic_DNA"/>
</dbReference>
<feature type="compositionally biased region" description="Low complexity" evidence="1">
    <location>
        <begin position="35"/>
        <end position="53"/>
    </location>
</feature>
<protein>
    <submittedName>
        <fullName evidence="2">Exosporium leader peptide</fullName>
    </submittedName>
</protein>
<accession>A0ABC9SRQ3</accession>
<organism evidence="2 3">
    <name type="scientific">Bacillus cereus TIAC219</name>
    <dbReference type="NCBI Taxonomy" id="718222"/>
    <lineage>
        <taxon>Bacteria</taxon>
        <taxon>Bacillati</taxon>
        <taxon>Bacillota</taxon>
        <taxon>Bacilli</taxon>
        <taxon>Bacillales</taxon>
        <taxon>Bacillaceae</taxon>
        <taxon>Bacillus</taxon>
        <taxon>Bacillus cereus group</taxon>
    </lineage>
</organism>
<name>A0ABC9SRQ3_BACCE</name>
<proteinExistence type="predicted"/>
<dbReference type="InterPro" id="IPR021201">
    <property type="entry name" value="Leader_pep_exosporium"/>
</dbReference>
<dbReference type="AlphaFoldDB" id="A0ABC9SRQ3"/>
<feature type="region of interest" description="Disordered" evidence="1">
    <location>
        <begin position="1"/>
        <end position="53"/>
    </location>
</feature>
<comment type="caution">
    <text evidence="2">The sequence shown here is derived from an EMBL/GenBank/DDBJ whole genome shotgun (WGS) entry which is preliminary data.</text>
</comment>
<sequence>MFNKKKWDGLIPDDLLSAPALDPNLIGPTLPPIPSLTLPTGPTGDTGPTGPPG</sequence>
<reference evidence="2 3" key="1">
    <citation type="submission" date="2013-01" db="EMBL/GenBank/DDBJ databases">
        <title>The Genome Sequence of Bacillus cereus TIAC219.</title>
        <authorList>
            <consortium name="The Broad Institute Genome Sequencing Platform"/>
            <consortium name="The Broad Institute Genome Sequencing Center for Infectious Disease"/>
            <person name="Feldgarden M."/>
            <person name="Van der Auwera G.A."/>
            <person name="Mahillon J."/>
            <person name="Duprez V."/>
            <person name="Timmery S."/>
            <person name="Mattelet C."/>
            <person name="Dierick K."/>
            <person name="Sun M."/>
            <person name="Yu Z."/>
            <person name="Zhu L."/>
            <person name="Hu X."/>
            <person name="Shank E.B."/>
            <person name="Swiecicka I."/>
            <person name="Hansen B.M."/>
            <person name="Andrup L."/>
            <person name="Walker B."/>
            <person name="Young S.K."/>
            <person name="Zeng Q."/>
            <person name="Gargeya S."/>
            <person name="Fitzgerald M."/>
            <person name="Haas B."/>
            <person name="Abouelleil A."/>
            <person name="Alvarado L."/>
            <person name="Arachchi H.M."/>
            <person name="Berlin A.M."/>
            <person name="Chapman S.B."/>
            <person name="Dewar J."/>
            <person name="Goldberg J."/>
            <person name="Griggs A."/>
            <person name="Gujja S."/>
            <person name="Hansen M."/>
            <person name="Howarth C."/>
            <person name="Imamovic A."/>
            <person name="Larimer J."/>
            <person name="McCowan C."/>
            <person name="Murphy C."/>
            <person name="Neiman D."/>
            <person name="Pearson M."/>
            <person name="Priest M."/>
            <person name="Roberts A."/>
            <person name="Saif S."/>
            <person name="Shea T."/>
            <person name="Sisk P."/>
            <person name="Sykes S."/>
            <person name="Wortman J."/>
            <person name="Nusbaum C."/>
            <person name="Birren B."/>
        </authorList>
    </citation>
    <scope>NUCLEOTIDE SEQUENCE [LARGE SCALE GENOMIC DNA]</scope>
    <source>
        <strain evidence="2 3">TIAC219</strain>
    </source>
</reference>
<evidence type="ECO:0000313" key="3">
    <source>
        <dbReference type="Proteomes" id="UP000014060"/>
    </source>
</evidence>
<gene>
    <name evidence="2" type="ORF">IAY_07153</name>
</gene>
<feature type="non-terminal residue" evidence="2">
    <location>
        <position position="53"/>
    </location>
</feature>